<dbReference type="AlphaFoldDB" id="A0A1S1NX00"/>
<evidence type="ECO:0000313" key="1">
    <source>
        <dbReference type="EMBL" id="QEL11900.1"/>
    </source>
</evidence>
<reference evidence="1 2" key="1">
    <citation type="submission" date="2019-08" db="EMBL/GenBank/DDBJ databases">
        <title>Complete genome sequence of Kushneria sp. YCWA18, a halophilic phosphate-solubilizing bacterium isolated from Daqiao saltern in China.</title>
        <authorList>
            <person name="Du G.-X."/>
            <person name="Qu L.-Y."/>
        </authorList>
    </citation>
    <scope>NUCLEOTIDE SEQUENCE [LARGE SCALE GENOMIC DNA]</scope>
    <source>
        <strain evidence="1 2">YCWA18</strain>
    </source>
</reference>
<proteinExistence type="predicted"/>
<evidence type="ECO:0000313" key="2">
    <source>
        <dbReference type="Proteomes" id="UP000322553"/>
    </source>
</evidence>
<keyword evidence="2" id="KW-1185">Reference proteome</keyword>
<dbReference type="Proteomes" id="UP000322553">
    <property type="component" value="Chromosome"/>
</dbReference>
<dbReference type="EMBL" id="CP043420">
    <property type="protein sequence ID" value="QEL11900.1"/>
    <property type="molecule type" value="Genomic_DNA"/>
</dbReference>
<protein>
    <submittedName>
        <fullName evidence="1">Uncharacterized protein</fullName>
    </submittedName>
</protein>
<organism evidence="1 2">
    <name type="scientific">Kushneria phosphatilytica</name>
    <dbReference type="NCBI Taxonomy" id="657387"/>
    <lineage>
        <taxon>Bacteria</taxon>
        <taxon>Pseudomonadati</taxon>
        <taxon>Pseudomonadota</taxon>
        <taxon>Gammaproteobacteria</taxon>
        <taxon>Oceanospirillales</taxon>
        <taxon>Halomonadaceae</taxon>
        <taxon>Kushneria</taxon>
    </lineage>
</organism>
<dbReference type="KEGG" id="kuy:FY550_12650"/>
<gene>
    <name evidence="1" type="ORF">FY550_12650</name>
</gene>
<sequence>MNSKASEPHMAPVVAILLFEQGGTPPGHTALARAVGERLVYELERSGIVELVLTPDQPPSRLAVLPHNTDYLLIARLRIKSDLPHIALTLISGADTAPLWHEALNDTIQSPFNAANDAVPRLATTLAAIIRSDFHRRLRSGVSTTDLAMRYMPLSGPRLPVRLRGRPNEAQHAQLIREANSWWAEFSGVLAPLSHLKGLEDIARLLARPGEPLHCLELTGRIETTPGAAILDERSRCEIGCRRLALQTALAEAEGMNDLGRAHALRSELDQLSEELSKALGLDGRKRRLGDAAERARSTVTWRIRHAIRRTTTVHPALGRHLANSVRTGLFCSYLPEREIQWRIRDLP</sequence>
<name>A0A1S1NX00_9GAMM</name>
<accession>A0A1S1NX00</accession>
<dbReference type="RefSeq" id="WP_139148698.1">
    <property type="nucleotide sequence ID" value="NZ_CP043420.1"/>
</dbReference>
<dbReference type="OrthoDB" id="1971692at2"/>
<dbReference type="STRING" id="657387.BH688_09020"/>